<dbReference type="AlphaFoldDB" id="A0A9P4YW28"/>
<protein>
    <recommendedName>
        <fullName evidence="2">DUF6594 domain-containing protein</fullName>
    </recommendedName>
</protein>
<evidence type="ECO:0000256" key="1">
    <source>
        <dbReference type="SAM" id="Phobius"/>
    </source>
</evidence>
<sequence>MASNFPSSIGPRTYGLFLIRTVQAALAPDERWLAFQNVADRCRVKNWDVESVKHWHAGSNSAAIEPSEKRYVDEVDDLVYVLPPLRLPPLLRLFAKFFKSSDGEDEKTVVLNKERARRVFGLISFPFALSMLIGPLWILNVLPNINARLGGITGFVLLLALHLVLSTPAKAEVIWGTTAACSAVLMVLLQIQSSTR</sequence>
<feature type="transmembrane region" description="Helical" evidence="1">
    <location>
        <begin position="119"/>
        <end position="139"/>
    </location>
</feature>
<dbReference type="Pfam" id="PF20237">
    <property type="entry name" value="DUF6594"/>
    <property type="match status" value="1"/>
</dbReference>
<accession>A0A9P4YW28</accession>
<dbReference type="OrthoDB" id="5416037at2759"/>
<dbReference type="InterPro" id="IPR046529">
    <property type="entry name" value="DUF6594"/>
</dbReference>
<dbReference type="Proteomes" id="UP000749293">
    <property type="component" value="Unassembled WGS sequence"/>
</dbReference>
<gene>
    <name evidence="3" type="ORF">GMORB2_6618</name>
</gene>
<dbReference type="PANTHER" id="PTHR34502:SF4">
    <property type="entry name" value="DUF6594 DOMAIN-CONTAINING PROTEIN"/>
    <property type="match status" value="1"/>
</dbReference>
<keyword evidence="1" id="KW-0812">Transmembrane</keyword>
<evidence type="ECO:0000313" key="4">
    <source>
        <dbReference type="Proteomes" id="UP000749293"/>
    </source>
</evidence>
<reference evidence="3" key="1">
    <citation type="submission" date="2020-03" db="EMBL/GenBank/DDBJ databases">
        <title>Site-based positive gene gene selection in Geosmithia morbida across the United States reveals a broad range of putative effectors and factors for local host and environmental adapation.</title>
        <authorList>
            <person name="Onufrak A."/>
            <person name="Murdoch R.W."/>
            <person name="Gazis R."/>
            <person name="Huff M."/>
            <person name="Staton M."/>
            <person name="Klingeman W."/>
            <person name="Hadziabdic D."/>
        </authorList>
    </citation>
    <scope>NUCLEOTIDE SEQUENCE</scope>
    <source>
        <strain evidence="3">1262</strain>
    </source>
</reference>
<dbReference type="RefSeq" id="XP_035321722.1">
    <property type="nucleotide sequence ID" value="XM_035468588.1"/>
</dbReference>
<proteinExistence type="predicted"/>
<feature type="transmembrane region" description="Helical" evidence="1">
    <location>
        <begin position="173"/>
        <end position="191"/>
    </location>
</feature>
<keyword evidence="1" id="KW-1133">Transmembrane helix</keyword>
<evidence type="ECO:0000259" key="2">
    <source>
        <dbReference type="Pfam" id="PF20237"/>
    </source>
</evidence>
<comment type="caution">
    <text evidence="3">The sequence shown here is derived from an EMBL/GenBank/DDBJ whole genome shotgun (WGS) entry which is preliminary data.</text>
</comment>
<organism evidence="3 4">
    <name type="scientific">Geosmithia morbida</name>
    <dbReference type="NCBI Taxonomy" id="1094350"/>
    <lineage>
        <taxon>Eukaryota</taxon>
        <taxon>Fungi</taxon>
        <taxon>Dikarya</taxon>
        <taxon>Ascomycota</taxon>
        <taxon>Pezizomycotina</taxon>
        <taxon>Sordariomycetes</taxon>
        <taxon>Hypocreomycetidae</taxon>
        <taxon>Hypocreales</taxon>
        <taxon>Bionectriaceae</taxon>
        <taxon>Geosmithia</taxon>
    </lineage>
</organism>
<feature type="transmembrane region" description="Helical" evidence="1">
    <location>
        <begin position="145"/>
        <end position="166"/>
    </location>
</feature>
<dbReference type="EMBL" id="JAANYQ010000007">
    <property type="protein sequence ID" value="KAF4123070.1"/>
    <property type="molecule type" value="Genomic_DNA"/>
</dbReference>
<dbReference type="PANTHER" id="PTHR34502">
    <property type="entry name" value="DUF6594 DOMAIN-CONTAINING PROTEIN-RELATED"/>
    <property type="match status" value="1"/>
</dbReference>
<evidence type="ECO:0000313" key="3">
    <source>
        <dbReference type="EMBL" id="KAF4123070.1"/>
    </source>
</evidence>
<dbReference type="GeneID" id="55972843"/>
<keyword evidence="4" id="KW-1185">Reference proteome</keyword>
<keyword evidence="1" id="KW-0472">Membrane</keyword>
<feature type="domain" description="DUF6594" evidence="2">
    <location>
        <begin position="34"/>
        <end position="186"/>
    </location>
</feature>
<name>A0A9P4YW28_9HYPO</name>